<dbReference type="AlphaFoldDB" id="A0A075WB75"/>
<dbReference type="Gene3D" id="3.40.50.970">
    <property type="match status" value="1"/>
</dbReference>
<dbReference type="GO" id="GO:0006082">
    <property type="term" value="P:organic acid metabolic process"/>
    <property type="evidence" value="ECO:0007669"/>
    <property type="project" value="UniProtKB-ARBA"/>
</dbReference>
<dbReference type="PANTHER" id="PTHR32154:SF20">
    <property type="entry name" value="2-OXOGLUTARATE OXIDOREDUCTASE SUBUNIT KORA"/>
    <property type="match status" value="1"/>
</dbReference>
<protein>
    <submittedName>
        <fullName evidence="4">2-oxoacid:acceptor oxidoreductase, alpha subunit</fullName>
        <ecNumber evidence="4">1.2.7.3</ecNumber>
    </submittedName>
</protein>
<evidence type="ECO:0000259" key="3">
    <source>
        <dbReference type="Pfam" id="PF01855"/>
    </source>
</evidence>
<dbReference type="NCBIfam" id="TIGR03710">
    <property type="entry name" value="OAFO_sf"/>
    <property type="match status" value="1"/>
</dbReference>
<sequence>MNVCIAGAAGDGVRGAGTILGRIFSELGYHVFVYQEYQSLIRGGHNASVVRASLKEINSYSYHYDALICLRDYVFEKHADRLRGLLISDSSLNLNYDPKLEFPIAETVKELGLPDISRNIAAIAIFCRSVGVERGVVEEVIKEELGKRGEENLRIVGKVYESLDLSAEVGRVERVGEKKELVSGARAIAEGMLAAGLKFYYAYPMTPASPILHILAADSRCVALQPENEIAAIMMAIGSAFGGERAAVGTSGGGFALMSESISLAGMAEVPVLIILAQRNGPSTGMATYTAQQDLYFALNPAHGEFPLIVASPITIEDSYRLAGELLNLAWQFQTPAILLTEKHITESLATAKLEGVVKREVEIFREKGELFKRYAITESGISPYAAPPAIFKANSNEHDEYGFATDDAETATKMYAKRMRKEEEIRRVVANLNPYVVVKNGKDWIVTWGSNFGAVKEVAEELGFSVAAIRYMRPLFLPKISGNVFCVECNYTGLLARLIEAEGVEVKRILRWDGRPFTPEEVREEVEKWSG</sequence>
<feature type="domain" description="Pyruvate flavodoxin/ferredoxin oxidoreductase pyrimidine binding" evidence="3">
    <location>
        <begin position="190"/>
        <end position="417"/>
    </location>
</feature>
<dbReference type="Proteomes" id="UP000028501">
    <property type="component" value="Chromosome"/>
</dbReference>
<name>A0A075WB75_ARCFL</name>
<dbReference type="SUPFAM" id="SSF52922">
    <property type="entry name" value="TK C-terminal domain-like"/>
    <property type="match status" value="1"/>
</dbReference>
<dbReference type="GO" id="GO:0006979">
    <property type="term" value="P:response to oxidative stress"/>
    <property type="evidence" value="ECO:0007669"/>
    <property type="project" value="TreeGrafter"/>
</dbReference>
<dbReference type="SUPFAM" id="SSF53323">
    <property type="entry name" value="Pyruvate-ferredoxin oxidoreductase, PFOR, domain III"/>
    <property type="match status" value="1"/>
</dbReference>
<evidence type="ECO:0000313" key="4">
    <source>
        <dbReference type="EMBL" id="AIG97625.1"/>
    </source>
</evidence>
<dbReference type="GO" id="GO:0044272">
    <property type="term" value="P:sulfur compound biosynthetic process"/>
    <property type="evidence" value="ECO:0007669"/>
    <property type="project" value="UniProtKB-ARBA"/>
</dbReference>
<organism evidence="4 5">
    <name type="scientific">Archaeoglobus fulgidus DSM 8774</name>
    <dbReference type="NCBI Taxonomy" id="1344584"/>
    <lineage>
        <taxon>Archaea</taxon>
        <taxon>Methanobacteriati</taxon>
        <taxon>Methanobacteriota</taxon>
        <taxon>Archaeoglobi</taxon>
        <taxon>Archaeoglobales</taxon>
        <taxon>Archaeoglobaceae</taxon>
        <taxon>Archaeoglobus</taxon>
    </lineage>
</organism>
<dbReference type="InterPro" id="IPR050722">
    <property type="entry name" value="Pyruvate:ferred/Flavod_OxRd"/>
</dbReference>
<dbReference type="EMBL" id="CP006577">
    <property type="protein sequence ID" value="AIG97625.1"/>
    <property type="molecule type" value="Genomic_DNA"/>
</dbReference>
<dbReference type="InterPro" id="IPR002869">
    <property type="entry name" value="Pyrv_flavodox_OxRed_cen"/>
</dbReference>
<dbReference type="EC" id="1.2.7.3" evidence="4"/>
<dbReference type="KEGG" id="afg:AFULGI_00008300"/>
<dbReference type="InterPro" id="IPR022367">
    <property type="entry name" value="2-oxoacid/accept_OxRdtase_asu"/>
</dbReference>
<dbReference type="Gene3D" id="3.40.920.10">
    <property type="entry name" value="Pyruvate-ferredoxin oxidoreductase, PFOR, domain III"/>
    <property type="match status" value="1"/>
</dbReference>
<gene>
    <name evidence="4" type="ORF">AFULGI_00008300</name>
</gene>
<keyword evidence="1 4" id="KW-0560">Oxidoreductase</keyword>
<dbReference type="CDD" id="cd07034">
    <property type="entry name" value="TPP_PYR_PFOR_IOR-alpha_like"/>
    <property type="match status" value="1"/>
</dbReference>
<dbReference type="Pfam" id="PF01558">
    <property type="entry name" value="POR"/>
    <property type="match status" value="1"/>
</dbReference>
<dbReference type="InterPro" id="IPR002880">
    <property type="entry name" value="Pyrv_Fd/Flavodoxin_OxRdtase_N"/>
</dbReference>
<dbReference type="Pfam" id="PF01855">
    <property type="entry name" value="POR_N"/>
    <property type="match status" value="1"/>
</dbReference>
<dbReference type="Gene3D" id="3.40.50.920">
    <property type="match status" value="1"/>
</dbReference>
<feature type="domain" description="Pyruvate/ketoisovalerate oxidoreductase catalytic" evidence="2">
    <location>
        <begin position="9"/>
        <end position="160"/>
    </location>
</feature>
<evidence type="ECO:0000259" key="2">
    <source>
        <dbReference type="Pfam" id="PF01558"/>
    </source>
</evidence>
<dbReference type="GO" id="GO:0047553">
    <property type="term" value="F:2-oxoglutarate synthase activity"/>
    <property type="evidence" value="ECO:0007669"/>
    <property type="project" value="UniProtKB-EC"/>
</dbReference>
<evidence type="ECO:0000313" key="5">
    <source>
        <dbReference type="Proteomes" id="UP000028501"/>
    </source>
</evidence>
<dbReference type="GeneID" id="24794347"/>
<dbReference type="SUPFAM" id="SSF52518">
    <property type="entry name" value="Thiamin diphosphate-binding fold (THDP-binding)"/>
    <property type="match status" value="1"/>
</dbReference>
<reference evidence="4 5" key="1">
    <citation type="submission" date="2013-07" db="EMBL/GenBank/DDBJ databases">
        <title>Genome of Archaeoglobus fulgidus.</title>
        <authorList>
            <person name="Fiebig A."/>
            <person name="Birkeland N.-K."/>
        </authorList>
    </citation>
    <scope>NUCLEOTIDE SEQUENCE [LARGE SCALE GENOMIC DNA]</scope>
    <source>
        <strain evidence="4 5">DSM 8774</strain>
    </source>
</reference>
<dbReference type="InterPro" id="IPR029061">
    <property type="entry name" value="THDP-binding"/>
</dbReference>
<dbReference type="InterPro" id="IPR009014">
    <property type="entry name" value="Transketo_C/PFOR_II"/>
</dbReference>
<evidence type="ECO:0000256" key="1">
    <source>
        <dbReference type="ARBA" id="ARBA00023002"/>
    </source>
</evidence>
<accession>A0A075WB75</accession>
<proteinExistence type="predicted"/>
<dbReference type="RefSeq" id="WP_048095276.1">
    <property type="nucleotide sequence ID" value="NZ_CP006577.1"/>
</dbReference>
<dbReference type="InterPro" id="IPR019752">
    <property type="entry name" value="Pyrv/ketoisovalerate_OxRed_cat"/>
</dbReference>
<dbReference type="PANTHER" id="PTHR32154">
    <property type="entry name" value="PYRUVATE-FLAVODOXIN OXIDOREDUCTASE-RELATED"/>
    <property type="match status" value="1"/>
</dbReference>
<dbReference type="HOGENOM" id="CLU_017038_1_0_2"/>